<evidence type="ECO:0000313" key="2">
    <source>
        <dbReference type="EMBL" id="KOO33043.1"/>
    </source>
</evidence>
<organism evidence="2 3">
    <name type="scientific">Chrysochromulina tobinii</name>
    <dbReference type="NCBI Taxonomy" id="1460289"/>
    <lineage>
        <taxon>Eukaryota</taxon>
        <taxon>Haptista</taxon>
        <taxon>Haptophyta</taxon>
        <taxon>Prymnesiophyceae</taxon>
        <taxon>Prymnesiales</taxon>
        <taxon>Chrysochromulinaceae</taxon>
        <taxon>Chrysochromulina</taxon>
    </lineage>
</organism>
<accession>A0A0M0K3T3</accession>
<dbReference type="EMBL" id="JWZX01001615">
    <property type="protein sequence ID" value="KOO33043.1"/>
    <property type="molecule type" value="Genomic_DNA"/>
</dbReference>
<sequence length="268" mass="29498">MALDSALDEWGWSAADWLRYVREERAGMPSKPRAAGAPPLDEGNEGKTLDDFVTHPLAVAAKLGHTHVLALRLFSTSLHARLNRPWFVGCSREAPHPYPVLVATLLDAWGRLRAAAAEKPTLFTKFGALGVPETDGSRPCLYCVFASGEDVAEYKQRGCLEMGFLTASKYKATAERHAYKISRTDSYLLERPTLLKLRTDHIVDISFFSVTPQEGECLLPPCTYLDLKSEVTVNGSVGAREVSFRVVEAVPNLIDSLPKHEPTTATTK</sequence>
<protein>
    <submittedName>
        <fullName evidence="2">Uncharacterized protein</fullName>
    </submittedName>
</protein>
<evidence type="ECO:0000256" key="1">
    <source>
        <dbReference type="SAM" id="MobiDB-lite"/>
    </source>
</evidence>
<feature type="region of interest" description="Disordered" evidence="1">
    <location>
        <begin position="28"/>
        <end position="47"/>
    </location>
</feature>
<evidence type="ECO:0000313" key="3">
    <source>
        <dbReference type="Proteomes" id="UP000037460"/>
    </source>
</evidence>
<proteinExistence type="predicted"/>
<dbReference type="Gene3D" id="3.90.176.10">
    <property type="entry name" value="Toxin ADP-ribosyltransferase, Chain A, domain 1"/>
    <property type="match status" value="1"/>
</dbReference>
<dbReference type="AlphaFoldDB" id="A0A0M0K3T3"/>
<comment type="caution">
    <text evidence="2">The sequence shown here is derived from an EMBL/GenBank/DDBJ whole genome shotgun (WGS) entry which is preliminary data.</text>
</comment>
<name>A0A0M0K3T3_9EUKA</name>
<keyword evidence="3" id="KW-1185">Reference proteome</keyword>
<gene>
    <name evidence="2" type="ORF">Ctob_013530</name>
</gene>
<dbReference type="SUPFAM" id="SSF56399">
    <property type="entry name" value="ADP-ribosylation"/>
    <property type="match status" value="1"/>
</dbReference>
<reference evidence="3" key="1">
    <citation type="journal article" date="2015" name="PLoS Genet.">
        <title>Genome Sequence and Transcriptome Analyses of Chrysochromulina tobin: Metabolic Tools for Enhanced Algal Fitness in the Prominent Order Prymnesiales (Haptophyceae).</title>
        <authorList>
            <person name="Hovde B.T."/>
            <person name="Deodato C.R."/>
            <person name="Hunsperger H.M."/>
            <person name="Ryken S.A."/>
            <person name="Yost W."/>
            <person name="Jha R.K."/>
            <person name="Patterson J."/>
            <person name="Monnat R.J. Jr."/>
            <person name="Barlow S.B."/>
            <person name="Starkenburg S.R."/>
            <person name="Cattolico R.A."/>
        </authorList>
    </citation>
    <scope>NUCLEOTIDE SEQUENCE</scope>
    <source>
        <strain evidence="3">CCMP291</strain>
    </source>
</reference>
<dbReference type="Proteomes" id="UP000037460">
    <property type="component" value="Unassembled WGS sequence"/>
</dbReference>